<keyword evidence="3 7" id="KW-0812">Transmembrane</keyword>
<feature type="transmembrane region" description="Helical" evidence="7">
    <location>
        <begin position="690"/>
        <end position="714"/>
    </location>
</feature>
<keyword evidence="4 7" id="KW-1133">Transmembrane helix</keyword>
<organism evidence="9 10">
    <name type="scientific">Dekkera bruxellensis</name>
    <name type="common">Brettanomyces custersii</name>
    <dbReference type="NCBI Taxonomy" id="5007"/>
    <lineage>
        <taxon>Eukaryota</taxon>
        <taxon>Fungi</taxon>
        <taxon>Dikarya</taxon>
        <taxon>Ascomycota</taxon>
        <taxon>Saccharomycotina</taxon>
        <taxon>Pichiomycetes</taxon>
        <taxon>Pichiales</taxon>
        <taxon>Pichiaceae</taxon>
        <taxon>Brettanomyces</taxon>
    </lineage>
</organism>
<feature type="transmembrane region" description="Helical" evidence="7">
    <location>
        <begin position="658"/>
        <end position="678"/>
    </location>
</feature>
<feature type="compositionally biased region" description="Basic residues" evidence="6">
    <location>
        <begin position="302"/>
        <end position="313"/>
    </location>
</feature>
<feature type="transmembrane region" description="Helical" evidence="7">
    <location>
        <begin position="902"/>
        <end position="920"/>
    </location>
</feature>
<evidence type="ECO:0000313" key="10">
    <source>
        <dbReference type="Proteomes" id="UP000478008"/>
    </source>
</evidence>
<feature type="domain" description="Amino acid transporter transmembrane" evidence="8">
    <location>
        <begin position="476"/>
        <end position="923"/>
    </location>
</feature>
<feature type="compositionally biased region" description="Polar residues" evidence="6">
    <location>
        <begin position="16"/>
        <end position="26"/>
    </location>
</feature>
<evidence type="ECO:0000256" key="7">
    <source>
        <dbReference type="SAM" id="Phobius"/>
    </source>
</evidence>
<feature type="compositionally biased region" description="Basic and acidic residues" evidence="6">
    <location>
        <begin position="67"/>
        <end position="79"/>
    </location>
</feature>
<evidence type="ECO:0000256" key="6">
    <source>
        <dbReference type="SAM" id="MobiDB-lite"/>
    </source>
</evidence>
<feature type="transmembrane region" description="Helical" evidence="7">
    <location>
        <begin position="505"/>
        <end position="531"/>
    </location>
</feature>
<feature type="compositionally biased region" description="Polar residues" evidence="6">
    <location>
        <begin position="357"/>
        <end position="402"/>
    </location>
</feature>
<dbReference type="EMBL" id="CABFWN010000001">
    <property type="protein sequence ID" value="VUG17092.1"/>
    <property type="molecule type" value="Genomic_DNA"/>
</dbReference>
<dbReference type="PANTHER" id="PTHR22950">
    <property type="entry name" value="AMINO ACID TRANSPORTER"/>
    <property type="match status" value="1"/>
</dbReference>
<feature type="transmembrane region" description="Helical" evidence="7">
    <location>
        <begin position="844"/>
        <end position="862"/>
    </location>
</feature>
<name>A0A7D9CZ89_DEKBR</name>
<comment type="similarity">
    <text evidence="2">Belongs to the amino acid/polyamine transporter 2 family.</text>
</comment>
<feature type="region of interest" description="Disordered" evidence="6">
    <location>
        <begin position="47"/>
        <end position="90"/>
    </location>
</feature>
<reference evidence="9 10" key="1">
    <citation type="submission" date="2019-07" db="EMBL/GenBank/DDBJ databases">
        <authorList>
            <person name="Friedrich A."/>
            <person name="Schacherer J."/>
        </authorList>
    </citation>
    <scope>NUCLEOTIDE SEQUENCE [LARGE SCALE GENOMIC DNA]</scope>
</reference>
<dbReference type="Proteomes" id="UP000478008">
    <property type="component" value="Unassembled WGS sequence"/>
</dbReference>
<evidence type="ECO:0000313" key="9">
    <source>
        <dbReference type="EMBL" id="VUG17092.1"/>
    </source>
</evidence>
<keyword evidence="10" id="KW-1185">Reference proteome</keyword>
<keyword evidence="5 7" id="KW-0472">Membrane</keyword>
<protein>
    <submittedName>
        <fullName evidence="9">DEBR0S1_32990g1_1</fullName>
    </submittedName>
</protein>
<feature type="transmembrane region" description="Helical" evidence="7">
    <location>
        <begin position="552"/>
        <end position="571"/>
    </location>
</feature>
<dbReference type="GO" id="GO:0005774">
    <property type="term" value="C:vacuolar membrane"/>
    <property type="evidence" value="ECO:0007669"/>
    <property type="project" value="TreeGrafter"/>
</dbReference>
<feature type="region of interest" description="Disordered" evidence="6">
    <location>
        <begin position="139"/>
        <end position="173"/>
    </location>
</feature>
<feature type="compositionally biased region" description="Polar residues" evidence="6">
    <location>
        <begin position="256"/>
        <end position="275"/>
    </location>
</feature>
<evidence type="ECO:0000259" key="8">
    <source>
        <dbReference type="Pfam" id="PF01490"/>
    </source>
</evidence>
<comment type="subcellular location">
    <subcellularLocation>
        <location evidence="1">Membrane</location>
        <topology evidence="1">Multi-pass membrane protein</topology>
    </subcellularLocation>
</comment>
<evidence type="ECO:0000256" key="2">
    <source>
        <dbReference type="ARBA" id="ARBA00008066"/>
    </source>
</evidence>
<dbReference type="InterPro" id="IPR013057">
    <property type="entry name" value="AA_transpt_TM"/>
</dbReference>
<feature type="transmembrane region" description="Helical" evidence="7">
    <location>
        <begin position="591"/>
        <end position="609"/>
    </location>
</feature>
<sequence length="926" mass="102866">MSSLSSSGDKNKTDDNSSPLTNQNLTVKSFRQGADKQENLFASGNFSAKYVVNKDRTPAPLRSSSDALDRTESGKEIDRKRRSTQVDVKNSHPLTIAGGFKEVYSVPGSVSSGAHITSIKNKDVNAGIKLKGTEWDRRGSKVSHHSLLSSQISNSLTNERDEKGETVSSSFQTFDTQSINHGSLVDPRLLKSVESHLVQQSEISKQSANQKKGDTESPKPEPQFDSLQLKGGDVTRGIYKWVNNQKKAQALRRVVSSGSTISGANPLEGTTQESPLRNDDHMSVKDMLVPGGFRRSFTSERRRQRYRPREHRKKPDFLTRNFFEFLAMYGHFAGEDLEDEESEDQQEKHIHRRPIDQTGQQDYSSVSGESSDETTSLSSYEQALASDNEQALDENSSVNPNEITPLGSPSHFYTSAIATVRRGRASSPSLGTSGKIPGAIVRTDSVNKAMGITPKRKHHRRNHMKLKTLSEKKGGKTSTAKSFLLLLKAFIGTGVVFLPKSYSNGGLLFCNLLILAFSVVSYYCFVILINITRTVGVKGYGEAGKKIFGPRCQLLILISIALSQVGFASTYTVFVAENLKYLADTLGNGTYGIGLFIALQALIFIPISFTRKIGKLGVTALIADLFIFLGLLYIYFESSYHLAVNGIAETSLFKPDTWPVFIGTAVFAYEGIGLLIPIQESMSHPEKFDSILFAVIVITTIVFVTLPSLAYLSFGEKVKTVILMNFRQNAASFTIQLLYTIAILLSAPIQLFPAIKIVERYLFHKDRKKWTKKIRRESEALSSLINTNPQSYESVISPETEYRDISPTRTPPTAESAAHYVKHIVNDEGLISGKVSNKIKWLKNILRLFMVIMTCLIAYLGSSNLDRFVSLIGSFTCVPLIYVYPSMLYLKCFRKIGLISQITNYTIIITGVIMMIYTTYQTLSNW</sequence>
<proteinExistence type="inferred from homology"/>
<evidence type="ECO:0000256" key="1">
    <source>
        <dbReference type="ARBA" id="ARBA00004141"/>
    </source>
</evidence>
<accession>A0A7D9CZ89</accession>
<evidence type="ECO:0000256" key="4">
    <source>
        <dbReference type="ARBA" id="ARBA00022989"/>
    </source>
</evidence>
<dbReference type="AlphaFoldDB" id="A0A7D9CZ89"/>
<feature type="compositionally biased region" description="Polar residues" evidence="6">
    <location>
        <begin position="146"/>
        <end position="157"/>
    </location>
</feature>
<dbReference type="GO" id="GO:0005302">
    <property type="term" value="F:L-tyrosine transmembrane transporter activity"/>
    <property type="evidence" value="ECO:0007669"/>
    <property type="project" value="TreeGrafter"/>
</dbReference>
<dbReference type="Pfam" id="PF01490">
    <property type="entry name" value="Aa_trans"/>
    <property type="match status" value="1"/>
</dbReference>
<feature type="transmembrane region" description="Helical" evidence="7">
    <location>
        <begin position="868"/>
        <end position="890"/>
    </location>
</feature>
<feature type="region of interest" description="Disordered" evidence="6">
    <location>
        <begin position="256"/>
        <end position="313"/>
    </location>
</feature>
<feature type="transmembrane region" description="Helical" evidence="7">
    <location>
        <begin position="616"/>
        <end position="636"/>
    </location>
</feature>
<feature type="region of interest" description="Disordered" evidence="6">
    <location>
        <begin position="1"/>
        <end position="26"/>
    </location>
</feature>
<feature type="region of interest" description="Disordered" evidence="6">
    <location>
        <begin position="337"/>
        <end position="407"/>
    </location>
</feature>
<feature type="compositionally biased region" description="Polar residues" evidence="6">
    <location>
        <begin position="197"/>
        <end position="210"/>
    </location>
</feature>
<feature type="region of interest" description="Disordered" evidence="6">
    <location>
        <begin position="196"/>
        <end position="229"/>
    </location>
</feature>
<dbReference type="PANTHER" id="PTHR22950:SF530">
    <property type="entry name" value="VACUOLAR AMINO ACID TRANSPORTER 3"/>
    <property type="match status" value="1"/>
</dbReference>
<gene>
    <name evidence="9" type="ORF">DEBR0S1_32990G</name>
</gene>
<feature type="transmembrane region" description="Helical" evidence="7">
    <location>
        <begin position="734"/>
        <end position="758"/>
    </location>
</feature>
<evidence type="ECO:0000256" key="3">
    <source>
        <dbReference type="ARBA" id="ARBA00022692"/>
    </source>
</evidence>
<evidence type="ECO:0000256" key="5">
    <source>
        <dbReference type="ARBA" id="ARBA00023136"/>
    </source>
</evidence>